<dbReference type="Gene3D" id="3.40.50.300">
    <property type="entry name" value="P-loop containing nucleotide triphosphate hydrolases"/>
    <property type="match status" value="1"/>
</dbReference>
<dbReference type="Gene3D" id="1.10.10.10">
    <property type="entry name" value="Winged helix-like DNA-binding domain superfamily/Winged helix DNA-binding domain"/>
    <property type="match status" value="1"/>
</dbReference>
<dbReference type="SUPFAM" id="SSF48452">
    <property type="entry name" value="TPR-like"/>
    <property type="match status" value="1"/>
</dbReference>
<dbReference type="PRINTS" id="PR00364">
    <property type="entry name" value="DISEASERSIST"/>
</dbReference>
<feature type="domain" description="HTH cro/C1-type" evidence="1">
    <location>
        <begin position="8"/>
        <end position="63"/>
    </location>
</feature>
<dbReference type="OrthoDB" id="7628974at2"/>
<dbReference type="InterPro" id="IPR036388">
    <property type="entry name" value="WH-like_DNA-bd_sf"/>
</dbReference>
<organism evidence="2 3">
    <name type="scientific">Paractinoplanes atraurantiacus</name>
    <dbReference type="NCBI Taxonomy" id="1036182"/>
    <lineage>
        <taxon>Bacteria</taxon>
        <taxon>Bacillati</taxon>
        <taxon>Actinomycetota</taxon>
        <taxon>Actinomycetes</taxon>
        <taxon>Micromonosporales</taxon>
        <taxon>Micromonosporaceae</taxon>
        <taxon>Paractinoplanes</taxon>
    </lineage>
</organism>
<dbReference type="SMART" id="SM00530">
    <property type="entry name" value="HTH_XRE"/>
    <property type="match status" value="1"/>
</dbReference>
<dbReference type="InterPro" id="IPR027417">
    <property type="entry name" value="P-loop_NTPase"/>
</dbReference>
<dbReference type="InterPro" id="IPR011990">
    <property type="entry name" value="TPR-like_helical_dom_sf"/>
</dbReference>
<keyword evidence="3" id="KW-1185">Reference proteome</keyword>
<name>A0A285JRT7_9ACTN</name>
<dbReference type="Pfam" id="PF13560">
    <property type="entry name" value="HTH_31"/>
    <property type="match status" value="1"/>
</dbReference>
<dbReference type="PANTHER" id="PTHR47691">
    <property type="entry name" value="REGULATOR-RELATED"/>
    <property type="match status" value="1"/>
</dbReference>
<dbReference type="CDD" id="cd00093">
    <property type="entry name" value="HTH_XRE"/>
    <property type="match status" value="1"/>
</dbReference>
<proteinExistence type="predicted"/>
<dbReference type="AlphaFoldDB" id="A0A285JRT7"/>
<dbReference type="SUPFAM" id="SSF47413">
    <property type="entry name" value="lambda repressor-like DNA-binding domains"/>
    <property type="match status" value="1"/>
</dbReference>
<dbReference type="PROSITE" id="PS50943">
    <property type="entry name" value="HTH_CROC1"/>
    <property type="match status" value="1"/>
</dbReference>
<dbReference type="Proteomes" id="UP000219612">
    <property type="component" value="Unassembled WGS sequence"/>
</dbReference>
<dbReference type="Gene3D" id="1.10.260.40">
    <property type="entry name" value="lambda repressor-like DNA-binding domains"/>
    <property type="match status" value="1"/>
</dbReference>
<reference evidence="2 3" key="1">
    <citation type="submission" date="2017-09" db="EMBL/GenBank/DDBJ databases">
        <authorList>
            <person name="Ehlers B."/>
            <person name="Leendertz F.H."/>
        </authorList>
    </citation>
    <scope>NUCLEOTIDE SEQUENCE [LARGE SCALE GENOMIC DNA]</scope>
    <source>
        <strain evidence="2 3">CGMCC 4.6857</strain>
    </source>
</reference>
<evidence type="ECO:0000313" key="2">
    <source>
        <dbReference type="EMBL" id="SNY62968.1"/>
    </source>
</evidence>
<dbReference type="EMBL" id="OBDY01000024">
    <property type="protein sequence ID" value="SNY62968.1"/>
    <property type="molecule type" value="Genomic_DNA"/>
</dbReference>
<evidence type="ECO:0000259" key="1">
    <source>
        <dbReference type="PROSITE" id="PS50943"/>
    </source>
</evidence>
<dbReference type="Gene3D" id="1.25.40.10">
    <property type="entry name" value="Tetratricopeptide repeat domain"/>
    <property type="match status" value="1"/>
</dbReference>
<protein>
    <submittedName>
        <fullName evidence="2">Helix-turn-helix domain-containing protein</fullName>
    </submittedName>
</protein>
<accession>A0A285JRT7</accession>
<evidence type="ECO:0000313" key="3">
    <source>
        <dbReference type="Proteomes" id="UP000219612"/>
    </source>
</evidence>
<gene>
    <name evidence="2" type="ORF">SAMN05421748_124120</name>
</gene>
<dbReference type="InterPro" id="IPR001387">
    <property type="entry name" value="Cro/C1-type_HTH"/>
</dbReference>
<dbReference type="SUPFAM" id="SSF52540">
    <property type="entry name" value="P-loop containing nucleoside triphosphate hydrolases"/>
    <property type="match status" value="1"/>
</dbReference>
<dbReference type="InterPro" id="IPR010982">
    <property type="entry name" value="Lambda_DNA-bd_dom_sf"/>
</dbReference>
<dbReference type="GO" id="GO:0003677">
    <property type="term" value="F:DNA binding"/>
    <property type="evidence" value="ECO:0007669"/>
    <property type="project" value="InterPro"/>
</dbReference>
<dbReference type="PANTHER" id="PTHR47691:SF3">
    <property type="entry name" value="HTH-TYPE TRANSCRIPTIONAL REGULATOR RV0890C-RELATED"/>
    <property type="match status" value="1"/>
</dbReference>
<sequence length="719" mass="76483">MESFGALLRRLRLAAGMTLEQLAAASGVSDRGIGDMERGVSRGPRVRTVEALADGLALDGEDRAALLAAARAGRTGTRRSGGRQSPPDFVGRADELARIAAWTAAGEIVVITGAPGFGKTSLALAAQGADQRIFVDLRGLDDAPLAPVDVLTALIRAADPAAKVLPRDVDEAASHWQALIRDRRAVVVLDNAIGEAQVRPALPAEGPAAVLITSRRTLGGLEGVRRLHLGPLPDGDAVALLAAIAGDREGLPAIASLCVNVPLALRIAATRLASMPEWTTGDLAARLSSHHLDALDQVKAAFTLSYQQLSDPARRLFRRLALVPGPSFGVDLAAVLAGEPADATEDLLDELVDLCLLQQEASGRLGFHDLLRAYAASALTDEEGDVAAIVERRDAWLLDATIEAGRAYEPGHDSAVPLAEAGPWLRAEAGNWLPVFTNTTDDGRVVDVAEALHWFSDTWSFWPHWEDVYSRSVQAARRLGDERLQAVHLGYLAWVYVICLAEPSRAVEYAREAVRLAGRLGDPSLIGWSNYYVAWALKQAGSPQDALPYARAAAEAMRRAGDREGLPNAVIMVATVLQDAGRDEEAETFLHGALGDLTDPAIAPPAHIALFMQISVRNILADISVAAGRWDEALDQIDAAAAAAAEMEYSPTRDMVTLSRRALILASLGRDEEARADLDALRELLEGAGDSIFGAPGAIRDRVSAAERLLSGSRAESDR</sequence>
<dbReference type="RefSeq" id="WP_097326802.1">
    <property type="nucleotide sequence ID" value="NZ_OBDY01000024.1"/>
</dbReference>